<gene>
    <name evidence="5" type="ORF">OXX778_LOCUS6983</name>
</gene>
<dbReference type="Gene3D" id="3.30.40.10">
    <property type="entry name" value="Zinc/RING finger domain, C3HC4 (zinc finger)"/>
    <property type="match status" value="2"/>
</dbReference>
<evidence type="ECO:0000256" key="1">
    <source>
        <dbReference type="ARBA" id="ARBA00022771"/>
    </source>
</evidence>
<protein>
    <recommendedName>
        <fullName evidence="4">RING-type domain-containing protein</fullName>
    </recommendedName>
</protein>
<dbReference type="Proteomes" id="UP000663879">
    <property type="component" value="Unassembled WGS sequence"/>
</dbReference>
<dbReference type="EMBL" id="CAJNOC010000864">
    <property type="protein sequence ID" value="CAF0811249.1"/>
    <property type="molecule type" value="Genomic_DNA"/>
</dbReference>
<dbReference type="InterPro" id="IPR001841">
    <property type="entry name" value="Znf_RING"/>
</dbReference>
<dbReference type="InterPro" id="IPR042862">
    <property type="entry name" value="RNF32"/>
</dbReference>
<dbReference type="AlphaFoldDB" id="A0A813TAQ5"/>
<dbReference type="SMART" id="SM00184">
    <property type="entry name" value="RING"/>
    <property type="match status" value="2"/>
</dbReference>
<evidence type="ECO:0000256" key="2">
    <source>
        <dbReference type="ARBA" id="ARBA00022833"/>
    </source>
</evidence>
<dbReference type="InterPro" id="IPR013083">
    <property type="entry name" value="Znf_RING/FYVE/PHD"/>
</dbReference>
<dbReference type="InterPro" id="IPR000048">
    <property type="entry name" value="IQ_motif_EF-hand-BS"/>
</dbReference>
<evidence type="ECO:0000259" key="4">
    <source>
        <dbReference type="PROSITE" id="PS50089"/>
    </source>
</evidence>
<dbReference type="Pfam" id="PF13639">
    <property type="entry name" value="zf-RING_2"/>
    <property type="match status" value="1"/>
</dbReference>
<evidence type="ECO:0000313" key="5">
    <source>
        <dbReference type="EMBL" id="CAF0811249.1"/>
    </source>
</evidence>
<evidence type="ECO:0000256" key="3">
    <source>
        <dbReference type="PROSITE-ProRule" id="PRU00175"/>
    </source>
</evidence>
<dbReference type="SMART" id="SM00015">
    <property type="entry name" value="IQ"/>
    <property type="match status" value="1"/>
</dbReference>
<accession>A0A813TAQ5</accession>
<keyword evidence="6" id="KW-1185">Reference proteome</keyword>
<dbReference type="GO" id="GO:0008270">
    <property type="term" value="F:zinc ion binding"/>
    <property type="evidence" value="ECO:0007669"/>
    <property type="project" value="UniProtKB-KW"/>
</dbReference>
<name>A0A813TAQ5_9BILA</name>
<feature type="domain" description="RING-type" evidence="4">
    <location>
        <begin position="301"/>
        <end position="367"/>
    </location>
</feature>
<dbReference type="Pfam" id="PF00612">
    <property type="entry name" value="IQ"/>
    <property type="match status" value="1"/>
</dbReference>
<comment type="caution">
    <text evidence="5">The sequence shown here is derived from an EMBL/GenBank/DDBJ whole genome shotgun (WGS) entry which is preliminary data.</text>
</comment>
<feature type="domain" description="RING-type" evidence="4">
    <location>
        <begin position="136"/>
        <end position="178"/>
    </location>
</feature>
<dbReference type="PROSITE" id="PS50089">
    <property type="entry name" value="ZF_RING_2"/>
    <property type="match status" value="2"/>
</dbReference>
<dbReference type="PROSITE" id="PS50096">
    <property type="entry name" value="IQ"/>
    <property type="match status" value="1"/>
</dbReference>
<evidence type="ECO:0000313" key="6">
    <source>
        <dbReference type="Proteomes" id="UP000663879"/>
    </source>
</evidence>
<dbReference type="CDD" id="cd16677">
    <property type="entry name" value="RING-H2_RNF32_rpt1"/>
    <property type="match status" value="1"/>
</dbReference>
<keyword evidence="1 3" id="KW-0479">Metal-binding</keyword>
<sequence length="376" mass="44060">MSNFLKKGNSKDKNEFKPKALVSAAFQDHLTKQLHLDTLLNLNLSSNKLINKNKPVKIEAKSKVDSGLTKKISNQNRVLEEEKEYVLTKSTPGDVPTLAEKLGLIGIDETRKQLDESEWSKIKEKYKKREEFKEPCVICKEPLGVNQQVLLSCTHTFHRNCLEVFEKFSGKKCCPMCRKERYKARVVYDASRYHKNICASKIQAAWRGYLVRKWYKNYRKLVPPQNPILRKKFFEEKFSDITNRIVQSFNYDTDNLLDDIDKNLKISREMFKNFDERFKEISDDEWNVLLNKAIGRNHEECSICMNKYDLPKNLIKNDSEKLCCSDVKKFQCKPLVLLSCSHLFHSICLNTFEELNLDKINVCPECRSAYKKRELC</sequence>
<keyword evidence="2" id="KW-0862">Zinc</keyword>
<dbReference type="SUPFAM" id="SSF57850">
    <property type="entry name" value="RING/U-box"/>
    <property type="match status" value="2"/>
</dbReference>
<keyword evidence="1 3" id="KW-0863">Zinc-finger</keyword>
<dbReference type="PANTHER" id="PTHR14991">
    <property type="entry name" value="RING FINGER PROTEIN 32"/>
    <property type="match status" value="1"/>
</dbReference>
<dbReference type="OrthoDB" id="8062037at2759"/>
<organism evidence="5 6">
    <name type="scientific">Brachionus calyciflorus</name>
    <dbReference type="NCBI Taxonomy" id="104777"/>
    <lineage>
        <taxon>Eukaryota</taxon>
        <taxon>Metazoa</taxon>
        <taxon>Spiralia</taxon>
        <taxon>Gnathifera</taxon>
        <taxon>Rotifera</taxon>
        <taxon>Eurotatoria</taxon>
        <taxon>Monogononta</taxon>
        <taxon>Pseudotrocha</taxon>
        <taxon>Ploima</taxon>
        <taxon>Brachionidae</taxon>
        <taxon>Brachionus</taxon>
    </lineage>
</organism>
<dbReference type="PANTHER" id="PTHR14991:SF0">
    <property type="entry name" value="RING FINGER PROTEIN 32"/>
    <property type="match status" value="1"/>
</dbReference>
<proteinExistence type="predicted"/>
<reference evidence="5" key="1">
    <citation type="submission" date="2021-02" db="EMBL/GenBank/DDBJ databases">
        <authorList>
            <person name="Nowell W R."/>
        </authorList>
    </citation>
    <scope>NUCLEOTIDE SEQUENCE</scope>
    <source>
        <strain evidence="5">Ploen Becks lab</strain>
    </source>
</reference>